<protein>
    <submittedName>
        <fullName evidence="3">Putative esterase</fullName>
    </submittedName>
</protein>
<dbReference type="GO" id="GO:0016788">
    <property type="term" value="F:hydrolase activity, acting on ester bonds"/>
    <property type="evidence" value="ECO:0007669"/>
    <property type="project" value="TreeGrafter"/>
</dbReference>
<dbReference type="PANTHER" id="PTHR40841">
    <property type="entry name" value="SIDEROPHORE TRIACETYLFUSARININE C ESTERASE"/>
    <property type="match status" value="1"/>
</dbReference>
<organism evidence="3 4">
    <name type="scientific">Christiangramia flava JLT2011</name>
    <dbReference type="NCBI Taxonomy" id="1229726"/>
    <lineage>
        <taxon>Bacteria</taxon>
        <taxon>Pseudomonadati</taxon>
        <taxon>Bacteroidota</taxon>
        <taxon>Flavobacteriia</taxon>
        <taxon>Flavobacteriales</taxon>
        <taxon>Flavobacteriaceae</taxon>
        <taxon>Christiangramia</taxon>
    </lineage>
</organism>
<dbReference type="InterPro" id="IPR000801">
    <property type="entry name" value="Esterase-like"/>
</dbReference>
<dbReference type="InterPro" id="IPR019734">
    <property type="entry name" value="TPR_rpt"/>
</dbReference>
<evidence type="ECO:0000256" key="1">
    <source>
        <dbReference type="ARBA" id="ARBA00005622"/>
    </source>
</evidence>
<dbReference type="STRING" id="1229726.GRFL_1668"/>
<dbReference type="KEGG" id="gfl:GRFL_1668"/>
<evidence type="ECO:0000313" key="3">
    <source>
        <dbReference type="EMBL" id="APU68392.1"/>
    </source>
</evidence>
<evidence type="ECO:0000256" key="2">
    <source>
        <dbReference type="ARBA" id="ARBA00022801"/>
    </source>
</evidence>
<dbReference type="PROSITE" id="PS50005">
    <property type="entry name" value="TPR"/>
    <property type="match status" value="1"/>
</dbReference>
<dbReference type="AlphaFoldDB" id="A0A1L7I5L4"/>
<keyword evidence="2" id="KW-0378">Hydrolase</keyword>
<dbReference type="InterPro" id="IPR029058">
    <property type="entry name" value="AB_hydrolase_fold"/>
</dbReference>
<dbReference type="Gene3D" id="3.40.50.1820">
    <property type="entry name" value="alpha/beta hydrolase"/>
    <property type="match status" value="1"/>
</dbReference>
<sequence>MRFQLLIVFFLCCFSAVAQEDIIIGKTSHLYSEILQEDRILEIHLPKNYDKDPDKTYPVLYLLDSYFNFSHAVGTVDYLYLNRLIPEMIIVGVRNTNRNRDLSPESPDLSQEEQDRLGLTGQADDFMAFLEQELIPYIRSVYRAAPYEVLTGHSLGGLFSTYTFFKNPKLFDAYITISPSLWYHNDLISKEFEEVFEDPSDLSASFYLTIASENKGTMRGDTYKLSGRFMNYINKHEKADLRFHFEPMPEETHQSTGLPALFNGLRFVFAPTQYEIPRTREEIIGNGGPEQVIQDVQKYFEKLTEKYGFQVDDQETLIDLGFALMRLDDFKEDAIKAFGANVAAHPESFDAYSTLGMAYEQVQQLQKAKENYEMALKLVKRTENPEWEFYQADLDRVNRKIANKDEASE</sequence>
<keyword evidence="4" id="KW-1185">Reference proteome</keyword>
<dbReference type="Gene3D" id="1.25.40.10">
    <property type="entry name" value="Tetratricopeptide repeat domain"/>
    <property type="match status" value="1"/>
</dbReference>
<accession>A0A1L7I5L4</accession>
<proteinExistence type="inferred from homology"/>
<gene>
    <name evidence="3" type="ORF">GRFL_1668</name>
</gene>
<dbReference type="Proteomes" id="UP000186230">
    <property type="component" value="Chromosome"/>
</dbReference>
<dbReference type="EMBL" id="CP016359">
    <property type="protein sequence ID" value="APU68392.1"/>
    <property type="molecule type" value="Genomic_DNA"/>
</dbReference>
<dbReference type="RefSeq" id="WP_083644167.1">
    <property type="nucleotide sequence ID" value="NZ_AMRU01000001.1"/>
</dbReference>
<dbReference type="PANTHER" id="PTHR40841:SF2">
    <property type="entry name" value="SIDEROPHORE-DEGRADING ESTERASE (EUROFUNG)"/>
    <property type="match status" value="1"/>
</dbReference>
<dbReference type="InterPro" id="IPR052558">
    <property type="entry name" value="Siderophore_Hydrolase_D"/>
</dbReference>
<dbReference type="Pfam" id="PF00756">
    <property type="entry name" value="Esterase"/>
    <property type="match status" value="1"/>
</dbReference>
<name>A0A1L7I5L4_9FLAO</name>
<dbReference type="OrthoDB" id="9784036at2"/>
<dbReference type="InterPro" id="IPR011990">
    <property type="entry name" value="TPR-like_helical_dom_sf"/>
</dbReference>
<dbReference type="SUPFAM" id="SSF48452">
    <property type="entry name" value="TPR-like"/>
    <property type="match status" value="1"/>
</dbReference>
<evidence type="ECO:0000313" key="4">
    <source>
        <dbReference type="Proteomes" id="UP000186230"/>
    </source>
</evidence>
<dbReference type="SUPFAM" id="SSF53474">
    <property type="entry name" value="alpha/beta-Hydrolases"/>
    <property type="match status" value="1"/>
</dbReference>
<reference evidence="3 4" key="1">
    <citation type="submission" date="2016-07" db="EMBL/GenBank/DDBJ databases">
        <title>Multi-omics approach to identify versatile polysaccharide utilization systems of a marine flavobacterium Gramella flava.</title>
        <authorList>
            <person name="Tang K."/>
        </authorList>
    </citation>
    <scope>NUCLEOTIDE SEQUENCE [LARGE SCALE GENOMIC DNA]</scope>
    <source>
        <strain evidence="3 4">JLT2011</strain>
    </source>
</reference>
<comment type="similarity">
    <text evidence="1">Belongs to the esterase D family.</text>
</comment>